<feature type="transmembrane region" description="Helical" evidence="2">
    <location>
        <begin position="53"/>
        <end position="74"/>
    </location>
</feature>
<keyword evidence="2" id="KW-0812">Transmembrane</keyword>
<feature type="transmembrane region" description="Helical" evidence="2">
    <location>
        <begin position="143"/>
        <end position="164"/>
    </location>
</feature>
<evidence type="ECO:0000313" key="4">
    <source>
        <dbReference type="Proteomes" id="UP000053257"/>
    </source>
</evidence>
<evidence type="ECO:0000256" key="2">
    <source>
        <dbReference type="SAM" id="Phobius"/>
    </source>
</evidence>
<organism evidence="3 4">
    <name type="scientific">Phlebiopsis gigantea (strain 11061_1 CR5-6)</name>
    <name type="common">White-rot fungus</name>
    <name type="synonym">Peniophora gigantea</name>
    <dbReference type="NCBI Taxonomy" id="745531"/>
    <lineage>
        <taxon>Eukaryota</taxon>
        <taxon>Fungi</taxon>
        <taxon>Dikarya</taxon>
        <taxon>Basidiomycota</taxon>
        <taxon>Agaricomycotina</taxon>
        <taxon>Agaricomycetes</taxon>
        <taxon>Polyporales</taxon>
        <taxon>Phanerochaetaceae</taxon>
        <taxon>Phlebiopsis</taxon>
    </lineage>
</organism>
<keyword evidence="4" id="KW-1185">Reference proteome</keyword>
<evidence type="ECO:0000256" key="1">
    <source>
        <dbReference type="SAM" id="MobiDB-lite"/>
    </source>
</evidence>
<dbReference type="EMBL" id="KN840439">
    <property type="protein sequence ID" value="KIP12432.1"/>
    <property type="molecule type" value="Genomic_DNA"/>
</dbReference>
<feature type="transmembrane region" description="Helical" evidence="2">
    <location>
        <begin position="86"/>
        <end position="105"/>
    </location>
</feature>
<dbReference type="HOGENOM" id="CLU_078557_0_0_1"/>
<accession>A0A0C3SE57</accession>
<keyword evidence="2" id="KW-0472">Membrane</keyword>
<keyword evidence="2" id="KW-1133">Transmembrane helix</keyword>
<reference evidence="3 4" key="1">
    <citation type="journal article" date="2014" name="PLoS Genet.">
        <title>Analysis of the Phlebiopsis gigantea genome, transcriptome and secretome provides insight into its pioneer colonization strategies of wood.</title>
        <authorList>
            <person name="Hori C."/>
            <person name="Ishida T."/>
            <person name="Igarashi K."/>
            <person name="Samejima M."/>
            <person name="Suzuki H."/>
            <person name="Master E."/>
            <person name="Ferreira P."/>
            <person name="Ruiz-Duenas F.J."/>
            <person name="Held B."/>
            <person name="Canessa P."/>
            <person name="Larrondo L.F."/>
            <person name="Schmoll M."/>
            <person name="Druzhinina I.S."/>
            <person name="Kubicek C.P."/>
            <person name="Gaskell J.A."/>
            <person name="Kersten P."/>
            <person name="St John F."/>
            <person name="Glasner J."/>
            <person name="Sabat G."/>
            <person name="Splinter BonDurant S."/>
            <person name="Syed K."/>
            <person name="Yadav J."/>
            <person name="Mgbeahuruike A.C."/>
            <person name="Kovalchuk A."/>
            <person name="Asiegbu F.O."/>
            <person name="Lackner G."/>
            <person name="Hoffmeister D."/>
            <person name="Rencoret J."/>
            <person name="Gutierrez A."/>
            <person name="Sun H."/>
            <person name="Lindquist E."/>
            <person name="Barry K."/>
            <person name="Riley R."/>
            <person name="Grigoriev I.V."/>
            <person name="Henrissat B."/>
            <person name="Kues U."/>
            <person name="Berka R.M."/>
            <person name="Martinez A.T."/>
            <person name="Covert S.F."/>
            <person name="Blanchette R.A."/>
            <person name="Cullen D."/>
        </authorList>
    </citation>
    <scope>NUCLEOTIDE SEQUENCE [LARGE SCALE GENOMIC DNA]</scope>
    <source>
        <strain evidence="3 4">11061_1 CR5-6</strain>
    </source>
</reference>
<gene>
    <name evidence="3" type="ORF">PHLGIDRAFT_61745</name>
</gene>
<dbReference type="AlphaFoldDB" id="A0A0C3SE57"/>
<feature type="region of interest" description="Disordered" evidence="1">
    <location>
        <begin position="255"/>
        <end position="311"/>
    </location>
</feature>
<dbReference type="STRING" id="745531.A0A0C3SE57"/>
<sequence>MKPRDYCCCAIPTVNAGIYATLIEQFTLGIVAGTLSIATPQIVGAVTFSAAKWIFAIICYVGAAVQVLGFIGVLQERAILYRRYTTLHLLITLGAFSVAAVWIALSAARHSQAKSGCQTRFFSDSTEASEANTLCDIFPWVDVGLMAGLWVLLAVAQVYFYIVISSYGTGQRLDHEKYDSMYDPTRPLTADVALNNRDDPWDARHSDDIPLTSRYEHGRGDSFASVDTITADKPQGAPYDPYGGASYPSEPGVAYTQEPYPTPHVQDPYYSNSYAGGSMSRPEMTQPHPAEGSFRRKTPRLQKPLSEDFRI</sequence>
<protein>
    <submittedName>
        <fullName evidence="3">Uncharacterized protein</fullName>
    </submittedName>
</protein>
<dbReference type="Proteomes" id="UP000053257">
    <property type="component" value="Unassembled WGS sequence"/>
</dbReference>
<name>A0A0C3SE57_PHLG1</name>
<dbReference type="OrthoDB" id="2552042at2759"/>
<evidence type="ECO:0000313" key="3">
    <source>
        <dbReference type="EMBL" id="KIP12432.1"/>
    </source>
</evidence>
<proteinExistence type="predicted"/>